<dbReference type="STRING" id="471853.Bcav_1636"/>
<dbReference type="InterPro" id="IPR017946">
    <property type="entry name" value="PLC-like_Pdiesterase_TIM-brl"/>
</dbReference>
<evidence type="ECO:0000313" key="3">
    <source>
        <dbReference type="Proteomes" id="UP000007962"/>
    </source>
</evidence>
<dbReference type="eggNOG" id="COG0584">
    <property type="taxonomic scope" value="Bacteria"/>
</dbReference>
<evidence type="ECO:0000313" key="2">
    <source>
        <dbReference type="EMBL" id="ACQ79892.1"/>
    </source>
</evidence>
<dbReference type="HOGENOM" id="CLU_433374_0_0_11"/>
<gene>
    <name evidence="2" type="ordered locus">Bcav_1636</name>
</gene>
<reference evidence="2 3" key="1">
    <citation type="journal article" date="2009" name="Stand. Genomic Sci.">
        <title>Complete genome sequence of Beutenbergia cavernae type strain (HKI 0122).</title>
        <authorList>
            <person name="Land M."/>
            <person name="Pukall R."/>
            <person name="Abt B."/>
            <person name="Goker M."/>
            <person name="Rohde M."/>
            <person name="Glavina Del Rio T."/>
            <person name="Tice H."/>
            <person name="Copeland A."/>
            <person name="Cheng J.F."/>
            <person name="Lucas S."/>
            <person name="Chen F."/>
            <person name="Nolan M."/>
            <person name="Bruce D."/>
            <person name="Goodwin L."/>
            <person name="Pitluck S."/>
            <person name="Ivanova N."/>
            <person name="Mavromatis K."/>
            <person name="Ovchinnikova G."/>
            <person name="Pati A."/>
            <person name="Chen A."/>
            <person name="Palaniappan K."/>
            <person name="Hauser L."/>
            <person name="Chang Y.J."/>
            <person name="Jefferies C.C."/>
            <person name="Saunders E."/>
            <person name="Brettin T."/>
            <person name="Detter J.C."/>
            <person name="Han C."/>
            <person name="Chain P."/>
            <person name="Bristow J."/>
            <person name="Eisen J.A."/>
            <person name="Markowitz V."/>
            <person name="Hugenholtz P."/>
            <person name="Kyrpides N.C."/>
            <person name="Klenk H.P."/>
            <person name="Lapidus A."/>
        </authorList>
    </citation>
    <scope>NUCLEOTIDE SEQUENCE [LARGE SCALE GENOMIC DNA]</scope>
    <source>
        <strain evidence="3">ATCC BAA-8 / DSM 12333 / NBRC 16432</strain>
    </source>
</reference>
<keyword evidence="3" id="KW-1185">Reference proteome</keyword>
<feature type="domain" description="GP-PDE" evidence="1">
    <location>
        <begin position="245"/>
        <end position="477"/>
    </location>
</feature>
<dbReference type="PANTHER" id="PTHR46211">
    <property type="entry name" value="GLYCEROPHOSPHORYL DIESTER PHOSPHODIESTERASE"/>
    <property type="match status" value="1"/>
</dbReference>
<dbReference type="Gene3D" id="2.60.120.560">
    <property type="entry name" value="Exo-inulinase, domain 1"/>
    <property type="match status" value="1"/>
</dbReference>
<organism evidence="2 3">
    <name type="scientific">Beutenbergia cavernae (strain ATCC BAA-8 / DSM 12333 / CCUG 43141 / JCM 11478 / NBRC 16432 / NCIMB 13614 / HKI 0122)</name>
    <dbReference type="NCBI Taxonomy" id="471853"/>
    <lineage>
        <taxon>Bacteria</taxon>
        <taxon>Bacillati</taxon>
        <taxon>Actinomycetota</taxon>
        <taxon>Actinomycetes</taxon>
        <taxon>Micrococcales</taxon>
        <taxon>Beutenbergiaceae</taxon>
        <taxon>Beutenbergia</taxon>
    </lineage>
</organism>
<dbReference type="KEGG" id="bcv:Bcav_1636"/>
<name>C5C3X9_BEUC1</name>
<dbReference type="Pfam" id="PF03009">
    <property type="entry name" value="GDPD"/>
    <property type="match status" value="1"/>
</dbReference>
<dbReference type="Gene3D" id="3.20.20.190">
    <property type="entry name" value="Phosphatidylinositol (PI) phosphodiesterase"/>
    <property type="match status" value="1"/>
</dbReference>
<accession>C5C3X9</accession>
<dbReference type="SUPFAM" id="SSF51695">
    <property type="entry name" value="PLC-like phosphodiesterases"/>
    <property type="match status" value="1"/>
</dbReference>
<evidence type="ECO:0000259" key="1">
    <source>
        <dbReference type="PROSITE" id="PS51704"/>
    </source>
</evidence>
<dbReference type="InterPro" id="IPR030395">
    <property type="entry name" value="GP_PDE_dom"/>
</dbReference>
<dbReference type="OrthoDB" id="9758957at2"/>
<dbReference type="PROSITE" id="PS51704">
    <property type="entry name" value="GP_PDE"/>
    <property type="match status" value="1"/>
</dbReference>
<protein>
    <submittedName>
        <fullName evidence="2">Glycerophosphoryl diester phosphodiesterase</fullName>
    </submittedName>
</protein>
<dbReference type="GO" id="GO:0006629">
    <property type="term" value="P:lipid metabolic process"/>
    <property type="evidence" value="ECO:0007669"/>
    <property type="project" value="InterPro"/>
</dbReference>
<dbReference type="GO" id="GO:0008081">
    <property type="term" value="F:phosphoric diester hydrolase activity"/>
    <property type="evidence" value="ECO:0007669"/>
    <property type="project" value="InterPro"/>
</dbReference>
<dbReference type="EMBL" id="CP001618">
    <property type="protein sequence ID" value="ACQ79892.1"/>
    <property type="molecule type" value="Genomic_DNA"/>
</dbReference>
<proteinExistence type="predicted"/>
<dbReference type="Proteomes" id="UP000007962">
    <property type="component" value="Chromosome"/>
</dbReference>
<dbReference type="PANTHER" id="PTHR46211:SF14">
    <property type="entry name" value="GLYCEROPHOSPHODIESTER PHOSPHODIESTERASE"/>
    <property type="match status" value="1"/>
</dbReference>
<dbReference type="AlphaFoldDB" id="C5C3X9"/>
<dbReference type="RefSeq" id="WP_015882132.1">
    <property type="nucleotide sequence ID" value="NC_012669.1"/>
</dbReference>
<sequence length="627" mass="65375">MHGSAPSRTTGRTRTTHSRLVASLAGAALVGGLTPLLATAPAVAAPGDVLLQENFDEVADGSLPAGWLAADGTWEVVDGELIGTSTGSGQNARLTFGEHANNYRVEATVRFESVVNAARWAGVILDIGADGTVPWSHAVLRSGSTAPNGTEFAVRTGGNTWNVLTATPAPADAGVGNDVRIAVEVQGGQARWFWEGTQLARTTVLPRSGDGVLGLIANGSTVAFDDVVVTELEPASLLRDDSEPAYAVAHRGYSTMAPENTSFAIAAAIHSGSRGIELDVQRTADGAHVLWHDDTIDAKSDGTGRIADHTLEELRQLDVGSWFDPVFSGARITTWEEALDQLAGTGLLISLEIKSGSVPETLQAVIDRGMTDQVVFTNFSTDLIAQAQAFAPEIRRGLIISEAAADPMPAVEQYGLSAYIAGANSIIANPSIVPLLREAGVAVQAWTINDANRWQQLTEIGIDGMLTDRAAEYVGYTERVQQDAAQPAQVSIVSPGDGARLDRADSLAIGVNAVNATNLTGSLDGRGVDLGAPVALLGLALGEHVVEVSADGVEPVSRTFELEASQAGLRALVDAADGLSRGQRTTLHSLVTAELWRAVAGAADAYARAGTEPELMRLVAGDARALL</sequence>